<feature type="domain" description="UspA" evidence="2">
    <location>
        <begin position="1"/>
        <end position="147"/>
    </location>
</feature>
<dbReference type="CDD" id="cd00293">
    <property type="entry name" value="USP-like"/>
    <property type="match status" value="1"/>
</dbReference>
<dbReference type="Pfam" id="PF00582">
    <property type="entry name" value="Usp"/>
    <property type="match status" value="1"/>
</dbReference>
<sequence length="179" mass="19154">MYRHILAAIDGSDTSARAFETAVQLARESGAELQPLYVVDVPLMVYDAPGYDPGVVRDAFLKESKHLADDALARMKHDSVHGAPRIIETNPVGGDFDVAHCILHAATDLKADLVVMGTHGRRGIRRLVLGSVAERFLRIAECPVLMISAHGVPEVATDTVGAVESDKSSTCAAERLPTA</sequence>
<dbReference type="InterPro" id="IPR006016">
    <property type="entry name" value="UspA"/>
</dbReference>
<reference evidence="3 4" key="1">
    <citation type="submission" date="2016-10" db="EMBL/GenBank/DDBJ databases">
        <authorList>
            <person name="de Groot N.N."/>
        </authorList>
    </citation>
    <scope>NUCLEOTIDE SEQUENCE [LARGE SCALE GENOMIC DNA]</scope>
    <source>
        <strain evidence="3 4">LMG 2247</strain>
    </source>
</reference>
<dbReference type="Gene3D" id="3.40.50.620">
    <property type="entry name" value="HUPs"/>
    <property type="match status" value="1"/>
</dbReference>
<dbReference type="OrthoDB" id="8547832at2"/>
<evidence type="ECO:0000256" key="1">
    <source>
        <dbReference type="ARBA" id="ARBA00008791"/>
    </source>
</evidence>
<dbReference type="PRINTS" id="PR01438">
    <property type="entry name" value="UNVRSLSTRESS"/>
</dbReference>
<comment type="similarity">
    <text evidence="1">Belongs to the universal stress protein A family.</text>
</comment>
<dbReference type="InterPro" id="IPR006015">
    <property type="entry name" value="Universal_stress_UspA"/>
</dbReference>
<gene>
    <name evidence="3" type="ORF">SAMN05216466_103349</name>
</gene>
<evidence type="ECO:0000259" key="2">
    <source>
        <dbReference type="Pfam" id="PF00582"/>
    </source>
</evidence>
<protein>
    <submittedName>
        <fullName evidence="3">Nucleotide-binding universal stress protein, UspA family</fullName>
    </submittedName>
</protein>
<dbReference type="RefSeq" id="WP_090683528.1">
    <property type="nucleotide sequence ID" value="NZ_CADERL010000005.1"/>
</dbReference>
<evidence type="ECO:0000313" key="4">
    <source>
        <dbReference type="Proteomes" id="UP000199706"/>
    </source>
</evidence>
<proteinExistence type="inferred from homology"/>
<dbReference type="PANTHER" id="PTHR46268:SF15">
    <property type="entry name" value="UNIVERSAL STRESS PROTEIN HP_0031"/>
    <property type="match status" value="1"/>
</dbReference>
<accession>A0A1G7U945</accession>
<evidence type="ECO:0000313" key="3">
    <source>
        <dbReference type="EMBL" id="SDG43801.1"/>
    </source>
</evidence>
<dbReference type="SUPFAM" id="SSF52402">
    <property type="entry name" value="Adenine nucleotide alpha hydrolases-like"/>
    <property type="match status" value="1"/>
</dbReference>
<name>A0A1G7U945_9BURK</name>
<dbReference type="AlphaFoldDB" id="A0A1G7U945"/>
<dbReference type="InterPro" id="IPR014729">
    <property type="entry name" value="Rossmann-like_a/b/a_fold"/>
</dbReference>
<dbReference type="EMBL" id="FNCJ01000003">
    <property type="protein sequence ID" value="SDG43801.1"/>
    <property type="molecule type" value="Genomic_DNA"/>
</dbReference>
<dbReference type="PANTHER" id="PTHR46268">
    <property type="entry name" value="STRESS RESPONSE PROTEIN NHAX"/>
    <property type="match status" value="1"/>
</dbReference>
<organism evidence="3 4">
    <name type="scientific">Paraburkholderia phenazinium</name>
    <dbReference type="NCBI Taxonomy" id="60549"/>
    <lineage>
        <taxon>Bacteria</taxon>
        <taxon>Pseudomonadati</taxon>
        <taxon>Pseudomonadota</taxon>
        <taxon>Betaproteobacteria</taxon>
        <taxon>Burkholderiales</taxon>
        <taxon>Burkholderiaceae</taxon>
        <taxon>Paraburkholderia</taxon>
    </lineage>
</organism>
<dbReference type="Proteomes" id="UP000199706">
    <property type="component" value="Unassembled WGS sequence"/>
</dbReference>